<evidence type="ECO:0000313" key="1">
    <source>
        <dbReference type="EMBL" id="CUN22737.1"/>
    </source>
</evidence>
<evidence type="ECO:0000313" key="2">
    <source>
        <dbReference type="Proteomes" id="UP000095492"/>
    </source>
</evidence>
<gene>
    <name evidence="1" type="ORF">ERS852448_02580</name>
</gene>
<sequence length="34" mass="3563">MLTIGDLIAVLSLCLTCFGLGYSIGSNSNKTTKK</sequence>
<dbReference type="Proteomes" id="UP000095492">
    <property type="component" value="Unassembled WGS sequence"/>
</dbReference>
<protein>
    <submittedName>
        <fullName evidence="1">Uncharacterized protein</fullName>
    </submittedName>
</protein>
<organism evidence="1 2">
    <name type="scientific">Eubacterium ramulus</name>
    <dbReference type="NCBI Taxonomy" id="39490"/>
    <lineage>
        <taxon>Bacteria</taxon>
        <taxon>Bacillati</taxon>
        <taxon>Bacillota</taxon>
        <taxon>Clostridia</taxon>
        <taxon>Eubacteriales</taxon>
        <taxon>Eubacteriaceae</taxon>
        <taxon>Eubacterium</taxon>
    </lineage>
</organism>
<proteinExistence type="predicted"/>
<name>A0A173V8Z4_EUBRA</name>
<reference evidence="1 2" key="1">
    <citation type="submission" date="2015-09" db="EMBL/GenBank/DDBJ databases">
        <authorList>
            <consortium name="Pathogen Informatics"/>
        </authorList>
    </citation>
    <scope>NUCLEOTIDE SEQUENCE [LARGE SCALE GENOMIC DNA]</scope>
    <source>
        <strain evidence="1 2">2789STDY5608891</strain>
    </source>
</reference>
<dbReference type="AlphaFoldDB" id="A0A173V8Z4"/>
<accession>A0A173V8Z4</accession>
<dbReference type="EMBL" id="CYYA01000022">
    <property type="protein sequence ID" value="CUN22737.1"/>
    <property type="molecule type" value="Genomic_DNA"/>
</dbReference>